<evidence type="ECO:0000313" key="10">
    <source>
        <dbReference type="Proteomes" id="UP000240728"/>
    </source>
</evidence>
<evidence type="ECO:0000313" key="9">
    <source>
        <dbReference type="EMBL" id="PSX46993.1"/>
    </source>
</evidence>
<feature type="binding site" evidence="8">
    <location>
        <position position="55"/>
    </location>
    <ligand>
        <name>ATP</name>
        <dbReference type="ChEBI" id="CHEBI:30616"/>
    </ligand>
</feature>
<name>A0AAX0Z074_9GAMM</name>
<accession>A0AAX0Z074</accession>
<keyword evidence="7 8" id="KW-0460">Magnesium</keyword>
<comment type="caution">
    <text evidence="8">Lacks conserved residue(s) required for the propagation of feature annotation.</text>
</comment>
<organism evidence="9 10">
    <name type="scientific">Photobacterium kishitanii</name>
    <dbReference type="NCBI Taxonomy" id="318456"/>
    <lineage>
        <taxon>Bacteria</taxon>
        <taxon>Pseudomonadati</taxon>
        <taxon>Pseudomonadota</taxon>
        <taxon>Gammaproteobacteria</taxon>
        <taxon>Vibrionales</taxon>
        <taxon>Vibrionaceae</taxon>
        <taxon>Photobacterium</taxon>
    </lineage>
</organism>
<evidence type="ECO:0000256" key="6">
    <source>
        <dbReference type="ARBA" id="ARBA00022840"/>
    </source>
</evidence>
<dbReference type="GO" id="GO:0042803">
    <property type="term" value="F:protein homodimerization activity"/>
    <property type="evidence" value="ECO:0007669"/>
    <property type="project" value="UniProtKB-ARBA"/>
</dbReference>
<dbReference type="PANTHER" id="PTHR43210">
    <property type="entry name" value="DETHIOBIOTIN SYNTHETASE"/>
    <property type="match status" value="1"/>
</dbReference>
<dbReference type="GO" id="GO:0000287">
    <property type="term" value="F:magnesium ion binding"/>
    <property type="evidence" value="ECO:0007669"/>
    <property type="project" value="UniProtKB-UniRule"/>
</dbReference>
<sequence length="235" mass="25461">MNKAYFVAGTDTDVGKTVCSCALLNAAKQAGIAMVGYKPIASGSDNTAQGLRNSDALLLQQASSIVVTYDEVNPYTFYRPVSPHIAATEENKAIKFSVLSQGLAALKTKSECVLIEGAGGWRVPINNGDYLSSWVKQEQLPVILVVGIKLGCLNHALLTAEAIQADGLTIVGWIANQVHPVTDNYAEMITWLEQQLPGKKIAEIPYISMNRQGMIDNKHDHFAKYIDLTVLNLGQ</sequence>
<feature type="binding site" evidence="8">
    <location>
        <position position="42"/>
    </location>
    <ligand>
        <name>substrate</name>
    </ligand>
</feature>
<evidence type="ECO:0000256" key="8">
    <source>
        <dbReference type="HAMAP-Rule" id="MF_00336"/>
    </source>
</evidence>
<dbReference type="PIRSF" id="PIRSF006755">
    <property type="entry name" value="DTB_synth"/>
    <property type="match status" value="1"/>
</dbReference>
<comment type="function">
    <text evidence="8">Catalyzes a mechanistically unusual reaction, the ATP-dependent insertion of CO2 between the N7 and N8 nitrogen atoms of 7,8-diaminopelargonic acid (DAPA, also called 7,8-diammoniononanoate) to form a ureido ring.</text>
</comment>
<dbReference type="GO" id="GO:0004141">
    <property type="term" value="F:dethiobiotin synthase activity"/>
    <property type="evidence" value="ECO:0007669"/>
    <property type="project" value="UniProtKB-UniRule"/>
</dbReference>
<feature type="binding site" evidence="8">
    <location>
        <begin position="205"/>
        <end position="207"/>
    </location>
    <ligand>
        <name>ATP</name>
        <dbReference type="ChEBI" id="CHEBI:30616"/>
    </ligand>
</feature>
<comment type="catalytic activity">
    <reaction evidence="8">
        <text>(7R,8S)-7,8-diammoniononanoate + CO2 + ATP = (4R,5S)-dethiobiotin + ADP + phosphate + 3 H(+)</text>
        <dbReference type="Rhea" id="RHEA:15805"/>
        <dbReference type="ChEBI" id="CHEBI:15378"/>
        <dbReference type="ChEBI" id="CHEBI:16526"/>
        <dbReference type="ChEBI" id="CHEBI:30616"/>
        <dbReference type="ChEBI" id="CHEBI:43474"/>
        <dbReference type="ChEBI" id="CHEBI:149469"/>
        <dbReference type="ChEBI" id="CHEBI:149473"/>
        <dbReference type="ChEBI" id="CHEBI:456216"/>
        <dbReference type="EC" id="6.3.3.3"/>
    </reaction>
</comment>
<dbReference type="GO" id="GO:0005524">
    <property type="term" value="F:ATP binding"/>
    <property type="evidence" value="ECO:0007669"/>
    <property type="project" value="UniProtKB-UniRule"/>
</dbReference>
<evidence type="ECO:0000256" key="3">
    <source>
        <dbReference type="ARBA" id="ARBA00022723"/>
    </source>
</evidence>
<reference evidence="9 10" key="1">
    <citation type="submission" date="2018-01" db="EMBL/GenBank/DDBJ databases">
        <title>Whole genome sequencing of Histamine producing bacteria.</title>
        <authorList>
            <person name="Butler K."/>
        </authorList>
    </citation>
    <scope>NUCLEOTIDE SEQUENCE [LARGE SCALE GENOMIC DNA]</scope>
    <source>
        <strain evidence="9 10">A1-4</strain>
    </source>
</reference>
<dbReference type="InterPro" id="IPR027417">
    <property type="entry name" value="P-loop_NTPase"/>
</dbReference>
<comment type="subunit">
    <text evidence="8">Homodimer.</text>
</comment>
<dbReference type="GO" id="GO:0009102">
    <property type="term" value="P:biotin biosynthetic process"/>
    <property type="evidence" value="ECO:0007669"/>
    <property type="project" value="UniProtKB-UniRule"/>
</dbReference>
<dbReference type="EMBL" id="PYOZ01000001">
    <property type="protein sequence ID" value="PSX46993.1"/>
    <property type="molecule type" value="Genomic_DNA"/>
</dbReference>
<feature type="binding site" evidence="8">
    <location>
        <position position="17"/>
    </location>
    <ligand>
        <name>Mg(2+)</name>
        <dbReference type="ChEBI" id="CHEBI:18420"/>
    </ligand>
</feature>
<keyword evidence="4 8" id="KW-0547">Nucleotide-binding</keyword>
<gene>
    <name evidence="8" type="primary">bioD</name>
    <name evidence="9" type="ORF">C0W53_02875</name>
</gene>
<feature type="binding site" evidence="8">
    <location>
        <begin position="13"/>
        <end position="18"/>
    </location>
    <ligand>
        <name>ATP</name>
        <dbReference type="ChEBI" id="CHEBI:30616"/>
    </ligand>
</feature>
<proteinExistence type="inferred from homology"/>
<dbReference type="PANTHER" id="PTHR43210:SF5">
    <property type="entry name" value="DETHIOBIOTIN SYNTHETASE"/>
    <property type="match status" value="1"/>
</dbReference>
<evidence type="ECO:0000256" key="5">
    <source>
        <dbReference type="ARBA" id="ARBA00022756"/>
    </source>
</evidence>
<dbReference type="EC" id="6.3.3.3" evidence="8"/>
<dbReference type="AlphaFoldDB" id="A0AAX0Z074"/>
<dbReference type="SUPFAM" id="SSF52540">
    <property type="entry name" value="P-loop containing nucleoside triphosphate hydrolases"/>
    <property type="match status" value="1"/>
</dbReference>
<dbReference type="FunFam" id="3.40.50.300:FF:000292">
    <property type="entry name" value="ATP-dependent dethiobiotin synthetase BioD"/>
    <property type="match status" value="1"/>
</dbReference>
<dbReference type="Proteomes" id="UP000240728">
    <property type="component" value="Unassembled WGS sequence"/>
</dbReference>
<comment type="caution">
    <text evidence="9">The sequence shown here is derived from an EMBL/GenBank/DDBJ whole genome shotgun (WGS) entry which is preliminary data.</text>
</comment>
<evidence type="ECO:0000256" key="1">
    <source>
        <dbReference type="ARBA" id="ARBA00022490"/>
    </source>
</evidence>
<dbReference type="GO" id="GO:0005829">
    <property type="term" value="C:cytosol"/>
    <property type="evidence" value="ECO:0007669"/>
    <property type="project" value="TreeGrafter"/>
</dbReference>
<evidence type="ECO:0000256" key="7">
    <source>
        <dbReference type="ARBA" id="ARBA00022842"/>
    </source>
</evidence>
<comment type="cofactor">
    <cofactor evidence="8">
        <name>Mg(2+)</name>
        <dbReference type="ChEBI" id="CHEBI:18420"/>
    </cofactor>
</comment>
<dbReference type="CDD" id="cd03109">
    <property type="entry name" value="DTBS"/>
    <property type="match status" value="1"/>
</dbReference>
<evidence type="ECO:0000256" key="4">
    <source>
        <dbReference type="ARBA" id="ARBA00022741"/>
    </source>
</evidence>
<keyword evidence="5 8" id="KW-0093">Biotin biosynthesis</keyword>
<feature type="binding site" evidence="8">
    <location>
        <position position="116"/>
    </location>
    <ligand>
        <name>Mg(2+)</name>
        <dbReference type="ChEBI" id="CHEBI:18420"/>
    </ligand>
</feature>
<dbReference type="NCBIfam" id="TIGR00347">
    <property type="entry name" value="bioD"/>
    <property type="match status" value="1"/>
</dbReference>
<dbReference type="RefSeq" id="WP_045041524.1">
    <property type="nucleotide sequence ID" value="NZ_JZTB01000018.1"/>
</dbReference>
<keyword evidence="10" id="KW-1185">Reference proteome</keyword>
<keyword evidence="2 8" id="KW-0436">Ligase</keyword>
<dbReference type="Pfam" id="PF13500">
    <property type="entry name" value="AAA_26"/>
    <property type="match status" value="1"/>
</dbReference>
<keyword evidence="1 8" id="KW-0963">Cytoplasm</keyword>
<feature type="binding site" evidence="8">
    <location>
        <begin position="116"/>
        <end position="119"/>
    </location>
    <ligand>
        <name>ATP</name>
        <dbReference type="ChEBI" id="CHEBI:30616"/>
    </ligand>
</feature>
<dbReference type="InterPro" id="IPR004472">
    <property type="entry name" value="DTB_synth_BioD"/>
</dbReference>
<keyword evidence="3 8" id="KW-0479">Metal-binding</keyword>
<comment type="similarity">
    <text evidence="8">Belongs to the dethiobiotin synthetase family.</text>
</comment>
<protein>
    <recommendedName>
        <fullName evidence="8">ATP-dependent dethiobiotin synthetase BioD</fullName>
        <ecNumber evidence="8">6.3.3.3</ecNumber>
    </recommendedName>
    <alternativeName>
        <fullName evidence="8">DTB synthetase</fullName>
        <shortName evidence="8">DTBS</shortName>
    </alternativeName>
    <alternativeName>
        <fullName evidence="8">Dethiobiotin synthase</fullName>
    </alternativeName>
</protein>
<comment type="pathway">
    <text evidence="8">Cofactor biosynthesis; biotin biosynthesis; biotin from 7,8-diaminononanoate: step 1/2.</text>
</comment>
<feature type="binding site" evidence="8">
    <location>
        <position position="55"/>
    </location>
    <ligand>
        <name>Mg(2+)</name>
        <dbReference type="ChEBI" id="CHEBI:18420"/>
    </ligand>
</feature>
<feature type="active site" evidence="8">
    <location>
        <position position="38"/>
    </location>
</feature>
<evidence type="ECO:0000256" key="2">
    <source>
        <dbReference type="ARBA" id="ARBA00022598"/>
    </source>
</evidence>
<dbReference type="Gene3D" id="3.40.50.300">
    <property type="entry name" value="P-loop containing nucleotide triphosphate hydrolases"/>
    <property type="match status" value="1"/>
</dbReference>
<feature type="binding site" evidence="8">
    <location>
        <begin position="176"/>
        <end position="177"/>
    </location>
    <ligand>
        <name>ATP</name>
        <dbReference type="ChEBI" id="CHEBI:30616"/>
    </ligand>
</feature>
<keyword evidence="6 8" id="KW-0067">ATP-binding</keyword>
<dbReference type="HAMAP" id="MF_00336">
    <property type="entry name" value="BioD"/>
    <property type="match status" value="1"/>
</dbReference>
<comment type="subcellular location">
    <subcellularLocation>
        <location evidence="8">Cytoplasm</location>
    </subcellularLocation>
</comment>